<dbReference type="PANTHER" id="PTHR47683:SF2">
    <property type="entry name" value="RNA-BINDING S4 DOMAIN-CONTAINING PROTEIN"/>
    <property type="match status" value="1"/>
</dbReference>
<dbReference type="Pfam" id="PF01479">
    <property type="entry name" value="S4"/>
    <property type="match status" value="1"/>
</dbReference>
<evidence type="ECO:0000259" key="5">
    <source>
        <dbReference type="SMART" id="SM00363"/>
    </source>
</evidence>
<name>A0A366MR90_9BACT</name>
<dbReference type="PROSITE" id="PS01149">
    <property type="entry name" value="PSI_RSU"/>
    <property type="match status" value="1"/>
</dbReference>
<evidence type="ECO:0000313" key="7">
    <source>
        <dbReference type="Proteomes" id="UP000252669"/>
    </source>
</evidence>
<dbReference type="PROSITE" id="PS50889">
    <property type="entry name" value="S4"/>
    <property type="match status" value="1"/>
</dbReference>
<comment type="similarity">
    <text evidence="1 4">Belongs to the pseudouridine synthase RsuA family.</text>
</comment>
<dbReference type="Pfam" id="PF00849">
    <property type="entry name" value="PseudoU_synth_2"/>
    <property type="match status" value="1"/>
</dbReference>
<dbReference type="InterPro" id="IPR050343">
    <property type="entry name" value="RsuA_PseudoU_synthase"/>
</dbReference>
<dbReference type="InterPro" id="IPR000748">
    <property type="entry name" value="PsdUridine_synth_RsuA/RluB/E/F"/>
</dbReference>
<dbReference type="GO" id="GO:0000455">
    <property type="term" value="P:enzyme-directed rRNA pseudouridine synthesis"/>
    <property type="evidence" value="ECO:0007669"/>
    <property type="project" value="UniProtKB-ARBA"/>
</dbReference>
<dbReference type="OrthoDB" id="9807213at2"/>
<accession>A0A366MR90</accession>
<gene>
    <name evidence="6" type="ORF">CRU91_07310</name>
</gene>
<dbReference type="InterPro" id="IPR006145">
    <property type="entry name" value="PsdUridine_synth_RsuA/RluA"/>
</dbReference>
<dbReference type="InterPro" id="IPR020103">
    <property type="entry name" value="PsdUridine_synth_cat_dom_sf"/>
</dbReference>
<dbReference type="SUPFAM" id="SSF55174">
    <property type="entry name" value="Alpha-L RNA-binding motif"/>
    <property type="match status" value="1"/>
</dbReference>
<feature type="domain" description="RNA-binding S4" evidence="5">
    <location>
        <begin position="16"/>
        <end position="74"/>
    </location>
</feature>
<protein>
    <recommendedName>
        <fullName evidence="4">Pseudouridine synthase</fullName>
        <ecNumber evidence="4">5.4.99.-</ecNumber>
    </recommendedName>
</protein>
<dbReference type="GO" id="GO:0120159">
    <property type="term" value="F:rRNA pseudouridine synthase activity"/>
    <property type="evidence" value="ECO:0007669"/>
    <property type="project" value="UniProtKB-ARBA"/>
</dbReference>
<keyword evidence="3" id="KW-0694">RNA-binding</keyword>
<dbReference type="InterPro" id="IPR042092">
    <property type="entry name" value="PsdUridine_s_RsuA/RluB/E/F_cat"/>
</dbReference>
<dbReference type="SUPFAM" id="SSF55120">
    <property type="entry name" value="Pseudouridine synthase"/>
    <property type="match status" value="1"/>
</dbReference>
<comment type="caution">
    <text evidence="6">The sequence shown here is derived from an EMBL/GenBank/DDBJ whole genome shotgun (WGS) entry which is preliminary data.</text>
</comment>
<evidence type="ECO:0000256" key="1">
    <source>
        <dbReference type="ARBA" id="ARBA00008348"/>
    </source>
</evidence>
<keyword evidence="2 4" id="KW-0413">Isomerase</keyword>
<dbReference type="EC" id="5.4.99.-" evidence="4"/>
<keyword evidence="7" id="KW-1185">Reference proteome</keyword>
<dbReference type="NCBIfam" id="TIGR00093">
    <property type="entry name" value="pseudouridine synthase"/>
    <property type="match status" value="1"/>
</dbReference>
<evidence type="ECO:0000256" key="4">
    <source>
        <dbReference type="RuleBase" id="RU003887"/>
    </source>
</evidence>
<proteinExistence type="inferred from homology"/>
<dbReference type="Gene3D" id="3.30.70.1560">
    <property type="entry name" value="Alpha-L RNA-binding motif"/>
    <property type="match status" value="1"/>
</dbReference>
<dbReference type="AlphaFoldDB" id="A0A366MR90"/>
<evidence type="ECO:0000256" key="3">
    <source>
        <dbReference type="PROSITE-ProRule" id="PRU00182"/>
    </source>
</evidence>
<dbReference type="InterPro" id="IPR020094">
    <property type="entry name" value="TruA/RsuA/RluB/E/F_N"/>
</dbReference>
<dbReference type="EMBL" id="PDKB01000011">
    <property type="protein sequence ID" value="RBQ28796.1"/>
    <property type="molecule type" value="Genomic_DNA"/>
</dbReference>
<dbReference type="InterPro" id="IPR036986">
    <property type="entry name" value="S4_RNA-bd_sf"/>
</dbReference>
<dbReference type="GO" id="GO:0003723">
    <property type="term" value="F:RNA binding"/>
    <property type="evidence" value="ECO:0007669"/>
    <property type="project" value="UniProtKB-KW"/>
</dbReference>
<dbReference type="InterPro" id="IPR018496">
    <property type="entry name" value="PsdUridine_synth_RsuA/RluB_CS"/>
</dbReference>
<dbReference type="SMART" id="SM00363">
    <property type="entry name" value="S4"/>
    <property type="match status" value="1"/>
</dbReference>
<dbReference type="Gene3D" id="3.10.290.10">
    <property type="entry name" value="RNA-binding S4 domain"/>
    <property type="match status" value="1"/>
</dbReference>
<dbReference type="PANTHER" id="PTHR47683">
    <property type="entry name" value="PSEUDOURIDINE SYNTHASE FAMILY PROTEIN-RELATED"/>
    <property type="match status" value="1"/>
</dbReference>
<reference evidence="6 7" key="1">
    <citation type="submission" date="2017-10" db="EMBL/GenBank/DDBJ databases">
        <title>Genomics of the genus Arcobacter.</title>
        <authorList>
            <person name="Perez-Cataluna A."/>
            <person name="Figueras M.J."/>
        </authorList>
    </citation>
    <scope>NUCLEOTIDE SEQUENCE [LARGE SCALE GENOMIC DNA]</scope>
    <source>
        <strain evidence="6 7">CECT 9230</strain>
    </source>
</reference>
<organism evidence="6 7">
    <name type="scientific">Aliarcobacter vitoriensis</name>
    <dbReference type="NCBI Taxonomy" id="2011099"/>
    <lineage>
        <taxon>Bacteria</taxon>
        <taxon>Pseudomonadati</taxon>
        <taxon>Campylobacterota</taxon>
        <taxon>Epsilonproteobacteria</taxon>
        <taxon>Campylobacterales</taxon>
        <taxon>Arcobacteraceae</taxon>
        <taxon>Aliarcobacter</taxon>
    </lineage>
</organism>
<evidence type="ECO:0000313" key="6">
    <source>
        <dbReference type="EMBL" id="RBQ28796.1"/>
    </source>
</evidence>
<dbReference type="Proteomes" id="UP000252669">
    <property type="component" value="Unassembled WGS sequence"/>
</dbReference>
<sequence>MKKDTKKSDEIPYEVMRLNKFLSHNSNYSRREADKLIADGLVRVNNKLITDLATKVKTTDKVEIGKKIIKEDKNRMYTVIVYNKPKGEIVTKSDPQGRKTIYDGLEAKYKHFLSVGRLDYSSEGLLLLSDSVDIVNKLMHSDLERVYKIKVSGFITPKVEEAMQKGITIEDATKGAYSKTKIKSMHFAPFLAYDIQANGEKISKIKVVINEGKNRELRRFFAHFNLDVMDLKRLEYGGVSLNNLPTGKSRFLTKDEYKNLRIFMNEDDRSI</sequence>
<dbReference type="CDD" id="cd00165">
    <property type="entry name" value="S4"/>
    <property type="match status" value="1"/>
</dbReference>
<dbReference type="Gene3D" id="3.30.70.580">
    <property type="entry name" value="Pseudouridine synthase I, catalytic domain, N-terminal subdomain"/>
    <property type="match status" value="1"/>
</dbReference>
<evidence type="ECO:0000256" key="2">
    <source>
        <dbReference type="ARBA" id="ARBA00023235"/>
    </source>
</evidence>
<dbReference type="InterPro" id="IPR002942">
    <property type="entry name" value="S4_RNA-bd"/>
</dbReference>